<accession>A0A0V8H9E7</accession>
<dbReference type="GO" id="GO:0004540">
    <property type="term" value="F:RNA nuclease activity"/>
    <property type="evidence" value="ECO:0007669"/>
    <property type="project" value="InterPro"/>
</dbReference>
<protein>
    <submittedName>
        <fullName evidence="2">Uncharacterized conserved protein, LabA/DUF88 family</fullName>
    </submittedName>
</protein>
<dbReference type="EMBL" id="FMAU01000007">
    <property type="protein sequence ID" value="SCC31920.1"/>
    <property type="molecule type" value="Genomic_DNA"/>
</dbReference>
<proteinExistence type="predicted"/>
<dbReference type="PANTHER" id="PTHR35811">
    <property type="entry name" value="SLR1870 PROTEIN"/>
    <property type="match status" value="1"/>
</dbReference>
<organism evidence="2 3">
    <name type="scientific">[Bacillus] enclensis</name>
    <dbReference type="NCBI Taxonomy" id="1402860"/>
    <lineage>
        <taxon>Bacteria</taxon>
        <taxon>Bacillati</taxon>
        <taxon>Bacillota</taxon>
        <taxon>Bacilli</taxon>
        <taxon>Bacillales</taxon>
        <taxon>Bacillaceae</taxon>
        <taxon>Rossellomorea</taxon>
    </lineage>
</organism>
<sequence length="288" mass="33259">MTNPTAVFIDYDNLYRSINESYSMFITSDVVKKLLDYLSDEQLNSVQLVKAFCDFKTSSNEISDLQENLVELRHVNSIGDGKSNASDIALAIDVTKSLSNNRKFEHYVIVSSDSDMLPLILELRYQGKEITLLYLESKIKNNYLETLEKQIKVKKIEEILGVETYKPFNIENLEFSNEEKFKYLNCINKGMNDLYVKYGSKSQTVVYQKDLLAALNNQSSFNLQPSDSSAILDYFKKEKIIIAAEVKVIIKDEDQKRTAFFINEDKLEEFDLTLDDEVMVKYREAELV</sequence>
<keyword evidence="3" id="KW-1185">Reference proteome</keyword>
<dbReference type="Gene3D" id="3.40.50.1010">
    <property type="entry name" value="5'-nuclease"/>
    <property type="match status" value="1"/>
</dbReference>
<dbReference type="Proteomes" id="UP000181997">
    <property type="component" value="Unassembled WGS sequence"/>
</dbReference>
<feature type="domain" description="NYN" evidence="1">
    <location>
        <begin position="5"/>
        <end position="137"/>
    </location>
</feature>
<name>A0A0V8H9E7_9BACI</name>
<dbReference type="OrthoDB" id="2379772at2"/>
<gene>
    <name evidence="2" type="ORF">GA0061094_3946</name>
</gene>
<evidence type="ECO:0000313" key="2">
    <source>
        <dbReference type="EMBL" id="SCC31920.1"/>
    </source>
</evidence>
<dbReference type="RefSeq" id="WP_058299781.1">
    <property type="nucleotide sequence ID" value="NZ_FMAU01000007.1"/>
</dbReference>
<dbReference type="PANTHER" id="PTHR35811:SF1">
    <property type="entry name" value="HTH OST-TYPE DOMAIN-CONTAINING PROTEIN"/>
    <property type="match status" value="1"/>
</dbReference>
<evidence type="ECO:0000313" key="3">
    <source>
        <dbReference type="Proteomes" id="UP000181997"/>
    </source>
</evidence>
<dbReference type="AlphaFoldDB" id="A0A0V8H9E7"/>
<evidence type="ECO:0000259" key="1">
    <source>
        <dbReference type="Pfam" id="PF01936"/>
    </source>
</evidence>
<dbReference type="InterPro" id="IPR021139">
    <property type="entry name" value="NYN"/>
</dbReference>
<dbReference type="Pfam" id="PF01936">
    <property type="entry name" value="NYN"/>
    <property type="match status" value="1"/>
</dbReference>
<reference evidence="3" key="1">
    <citation type="submission" date="2016-08" db="EMBL/GenBank/DDBJ databases">
        <authorList>
            <person name="Varghese N."/>
            <person name="Submissions Spin"/>
        </authorList>
    </citation>
    <scope>NUCLEOTIDE SEQUENCE [LARGE SCALE GENOMIC DNA]</scope>
    <source>
        <strain evidence="3">SGD-1123</strain>
    </source>
</reference>